<evidence type="ECO:0008006" key="4">
    <source>
        <dbReference type="Google" id="ProtNLM"/>
    </source>
</evidence>
<feature type="region of interest" description="Disordered" evidence="1">
    <location>
        <begin position="504"/>
        <end position="527"/>
    </location>
</feature>
<dbReference type="AlphaFoldDB" id="A0AAW0WVG9"/>
<comment type="caution">
    <text evidence="2">The sequence shown here is derived from an EMBL/GenBank/DDBJ whole genome shotgun (WGS) entry which is preliminary data.</text>
</comment>
<dbReference type="Pfam" id="PF00106">
    <property type="entry name" value="adh_short"/>
    <property type="match status" value="1"/>
</dbReference>
<evidence type="ECO:0000313" key="2">
    <source>
        <dbReference type="EMBL" id="KAK8732009.1"/>
    </source>
</evidence>
<protein>
    <recommendedName>
        <fullName evidence="4">Dehydrogenase/reductase SDR family member 12</fullName>
    </recommendedName>
</protein>
<dbReference type="Gene3D" id="3.40.50.720">
    <property type="entry name" value="NAD(P)-binding Rossmann-like Domain"/>
    <property type="match status" value="1"/>
</dbReference>
<accession>A0AAW0WVG9</accession>
<dbReference type="PRINTS" id="PR00081">
    <property type="entry name" value="GDHRDH"/>
</dbReference>
<reference evidence="2 3" key="1">
    <citation type="journal article" date="2024" name="BMC Genomics">
        <title>Genome assembly of redclaw crayfish (Cherax quadricarinatus) provides insights into its immune adaptation and hypoxia tolerance.</title>
        <authorList>
            <person name="Liu Z."/>
            <person name="Zheng J."/>
            <person name="Li H."/>
            <person name="Fang K."/>
            <person name="Wang S."/>
            <person name="He J."/>
            <person name="Zhou D."/>
            <person name="Weng S."/>
            <person name="Chi M."/>
            <person name="Gu Z."/>
            <person name="He J."/>
            <person name="Li F."/>
            <person name="Wang M."/>
        </authorList>
    </citation>
    <scope>NUCLEOTIDE SEQUENCE [LARGE SCALE GENOMIC DNA]</scope>
    <source>
        <strain evidence="2">ZL_2023a</strain>
    </source>
</reference>
<dbReference type="Proteomes" id="UP001445076">
    <property type="component" value="Unassembled WGS sequence"/>
</dbReference>
<dbReference type="SUPFAM" id="SSF51735">
    <property type="entry name" value="NAD(P)-binding Rossmann-fold domains"/>
    <property type="match status" value="1"/>
</dbReference>
<name>A0AAW0WVG9_CHEQU</name>
<dbReference type="PANTHER" id="PTHR44656">
    <property type="entry name" value="DEHYDROGENASE/REDUCTASE SDR FAMILY MEMBER 12"/>
    <property type="match status" value="1"/>
</dbReference>
<gene>
    <name evidence="2" type="ORF">OTU49_007134</name>
</gene>
<organism evidence="2 3">
    <name type="scientific">Cherax quadricarinatus</name>
    <name type="common">Australian red claw crayfish</name>
    <dbReference type="NCBI Taxonomy" id="27406"/>
    <lineage>
        <taxon>Eukaryota</taxon>
        <taxon>Metazoa</taxon>
        <taxon>Ecdysozoa</taxon>
        <taxon>Arthropoda</taxon>
        <taxon>Crustacea</taxon>
        <taxon>Multicrustacea</taxon>
        <taxon>Malacostraca</taxon>
        <taxon>Eumalacostraca</taxon>
        <taxon>Eucarida</taxon>
        <taxon>Decapoda</taxon>
        <taxon>Pleocyemata</taxon>
        <taxon>Astacidea</taxon>
        <taxon>Parastacoidea</taxon>
        <taxon>Parastacidae</taxon>
        <taxon>Cherax</taxon>
    </lineage>
</organism>
<proteinExistence type="predicted"/>
<dbReference type="EMBL" id="JARKIK010000058">
    <property type="protein sequence ID" value="KAK8732009.1"/>
    <property type="molecule type" value="Genomic_DNA"/>
</dbReference>
<dbReference type="PANTHER" id="PTHR44656:SF7">
    <property type="entry name" value="DEHYDROGENASE_REDUCTASE SDR FAMILY MEMBER 12"/>
    <property type="match status" value="1"/>
</dbReference>
<dbReference type="InterPro" id="IPR002347">
    <property type="entry name" value="SDR_fam"/>
</dbReference>
<dbReference type="InterPro" id="IPR052992">
    <property type="entry name" value="SDR_member_12"/>
</dbReference>
<evidence type="ECO:0000256" key="1">
    <source>
        <dbReference type="SAM" id="MobiDB-lite"/>
    </source>
</evidence>
<sequence>MTTTSWYRRILWNYKGNREYAKSGFDLARARFVEEDLEVDCSNRHYIITGCNTGIGFEIAVAVAKRGGILHMVCRNEASAKTARSEIITTTGNDKIYLHCVDLSRPREVTMWAAKFAAQQEQIHVLVNNASCLLNERHLDEDGCEIDVSFAVNTLSPYILTVNLLPVLQRSEDARVINVSSAGMLCVRLDPHDLMHTQINPYDGQLFYFQSKRRQVAMTLWFAQRYDKVHFSSMHPGWVDTPTMKNSVPQIYETMKENLRSPSEGADTAVWLAISKAALNHPSGLFFQDRVPVPTHLPLAWTKSSIEEENLLMENIEALRLKVLGVISALVALPKQVAQAAPADTKKTSLIEPKTSVEEDLAGELTKTAITEKPVAEPEDVVRKTVLAAPAPSLEMSSPKELGASAVSHEMPVEKSLLDHQVEEVVILEKDGLEKELDAASAGPTMERATLPEPLKVQQKEFDADSAGSKVENVPLLESSEVQQSVTIESLSASVKAQVNEVETISTPSSEADMEKLSSIEIPKSQP</sequence>
<dbReference type="InterPro" id="IPR036291">
    <property type="entry name" value="NAD(P)-bd_dom_sf"/>
</dbReference>
<keyword evidence="3" id="KW-1185">Reference proteome</keyword>
<evidence type="ECO:0000313" key="3">
    <source>
        <dbReference type="Proteomes" id="UP001445076"/>
    </source>
</evidence>